<protein>
    <submittedName>
        <fullName evidence="1">Uncharacterized protein</fullName>
    </submittedName>
</protein>
<name>A0ABT7HQ17_9BACT</name>
<dbReference type="EMBL" id="JANURM010000003">
    <property type="protein sequence ID" value="MDL0088489.1"/>
    <property type="molecule type" value="Genomic_DNA"/>
</dbReference>
<evidence type="ECO:0000313" key="2">
    <source>
        <dbReference type="Proteomes" id="UP001173801"/>
    </source>
</evidence>
<organism evidence="1 2">
    <name type="scientific">Campylobacter gastrosuis</name>
    <dbReference type="NCBI Taxonomy" id="2974576"/>
    <lineage>
        <taxon>Bacteria</taxon>
        <taxon>Pseudomonadati</taxon>
        <taxon>Campylobacterota</taxon>
        <taxon>Epsilonproteobacteria</taxon>
        <taxon>Campylobacterales</taxon>
        <taxon>Campylobacteraceae</taxon>
        <taxon>Campylobacter</taxon>
    </lineage>
</organism>
<gene>
    <name evidence="1" type="ORF">NYG85_03745</name>
</gene>
<evidence type="ECO:0000313" key="1">
    <source>
        <dbReference type="EMBL" id="MDL0088489.1"/>
    </source>
</evidence>
<sequence>MTFLEFKEQYKILTRGDVMIAGDDELKLLMALAAKDIHRAVTPLEKIELDYLNLKKDFDIDDKYFVREFLTPKNDNDEIDFIDEMLLMALVYHIAKQRARGDELKNNYEMAYKRALMEYEFNNFSDESYNLEMALGRRGWLKPYVINDSLEPYYEWDEKFIANLDFYMANVSRIKNLNYRKFIYLFIDYQNNKTLPSKHLKDAVPIGSGYVLVNQREDLKALDRFMSKKILGV</sequence>
<reference evidence="1" key="2">
    <citation type="journal article" date="2023" name="Microorganisms">
        <title>Isolation and Genomic Characteristics of Cat-Borne Campylobacter felis sp. nov. and Sheep-Borne Campylobacter ovis sp. nov.</title>
        <authorList>
            <person name="Wang H."/>
            <person name="Li Y."/>
            <person name="Gu Y."/>
            <person name="Zhou G."/>
            <person name="Chen X."/>
            <person name="Zhang X."/>
            <person name="Shao Z."/>
            <person name="Zhang J."/>
            <person name="Zhang M."/>
        </authorList>
    </citation>
    <scope>NUCLEOTIDE SEQUENCE</scope>
    <source>
        <strain evidence="1">PS10</strain>
    </source>
</reference>
<reference evidence="1" key="1">
    <citation type="submission" date="2022-08" db="EMBL/GenBank/DDBJ databases">
        <authorList>
            <person name="Wang H."/>
        </authorList>
    </citation>
    <scope>NUCLEOTIDE SEQUENCE</scope>
    <source>
        <strain evidence="1">PS10</strain>
    </source>
</reference>
<dbReference type="RefSeq" id="WP_284937144.1">
    <property type="nucleotide sequence ID" value="NZ_JANURM010000003.1"/>
</dbReference>
<keyword evidence="2" id="KW-1185">Reference proteome</keyword>
<dbReference type="Proteomes" id="UP001173801">
    <property type="component" value="Unassembled WGS sequence"/>
</dbReference>
<accession>A0ABT7HQ17</accession>
<comment type="caution">
    <text evidence="1">The sequence shown here is derived from an EMBL/GenBank/DDBJ whole genome shotgun (WGS) entry which is preliminary data.</text>
</comment>
<proteinExistence type="predicted"/>